<dbReference type="EMBL" id="NHTK01001009">
    <property type="protein sequence ID" value="PPR03908.1"/>
    <property type="molecule type" value="Genomic_DNA"/>
</dbReference>
<evidence type="ECO:0000256" key="12">
    <source>
        <dbReference type="ARBA" id="ARBA00034059"/>
    </source>
</evidence>
<evidence type="ECO:0000256" key="8">
    <source>
        <dbReference type="ARBA" id="ARBA00033986"/>
    </source>
</evidence>
<sequence length="532" mass="58400">MSTPLQPPHAQFDIIFAGGGPCACIAASRLLEHDNNLRILVIEYGSHVKFERRHIQPAQFVRLQTDPEVLHFHVGKPSPALGGRSPIVPTGKAAETYQEQDTNGTHGTSGPIKVSFAPDLTQVGDAFIDASIQYDKGRGKSDDINGFHECDVYGKWARYIDKETGRRSDVPHHYIYNKPETQNLTIMTQTIVDSVVIENGRAVGVKYQSLKTPGSSERVAHATKFVVLGVGAFGSPAILERSGIGSTKVLQQLNISQIVDLPGVGENYMDHIAVFPPYRGSQESETLDEIFYGTEEQFEHYERVWTKTGQGLMAHNSVDAGAKLRPNAQDLQEMSPEMDERWKNYYANAPDRPLLILGSMAGFLAGPSPSLEEKFFTVPFFPGHLASTGYTHIASRDPHIPTDFHPGYLDHPADLAVMRWGYKKSRELARRMRCYRGEVPAAHPNFNNGSPAAIIENDLPHSTDEPDICGTCAMKPRAHGGVVDERLNVYGVQGLKVADCSIFPGNVAANTYNTAIAIGEKAAVIIAEDLKL</sequence>
<comment type="catalytic activity">
    <reaction evidence="11">
        <text>a pyranoside + acceptor = a pyranosid-3-ulose + reduced acceptor.</text>
        <dbReference type="EC" id="1.1.99.29"/>
    </reaction>
</comment>
<comment type="catalytic activity">
    <reaction evidence="10">
        <text>pyranose + acceptor = pyranos-3-ulose + reduced acceptor.</text>
        <dbReference type="EC" id="1.1.99.29"/>
    </reaction>
</comment>
<evidence type="ECO:0000256" key="3">
    <source>
        <dbReference type="ARBA" id="ARBA00010790"/>
    </source>
</evidence>
<dbReference type="AlphaFoldDB" id="A0A409YLK4"/>
<dbReference type="GO" id="GO:0005576">
    <property type="term" value="C:extracellular region"/>
    <property type="evidence" value="ECO:0007669"/>
    <property type="project" value="UniProtKB-SubCell"/>
</dbReference>
<keyword evidence="13" id="KW-0274">FAD</keyword>
<dbReference type="InterPro" id="IPR000172">
    <property type="entry name" value="GMC_OxRdtase_N"/>
</dbReference>
<dbReference type="OrthoDB" id="269227at2759"/>
<evidence type="ECO:0000259" key="14">
    <source>
        <dbReference type="PROSITE" id="PS00624"/>
    </source>
</evidence>
<comment type="cofactor">
    <cofactor evidence="1 13">
        <name>FAD</name>
        <dbReference type="ChEBI" id="CHEBI:57692"/>
    </cofactor>
</comment>
<feature type="domain" description="Glucose-methanol-choline oxidoreductase N-terminal" evidence="14">
    <location>
        <begin position="231"/>
        <end position="245"/>
    </location>
</feature>
<evidence type="ECO:0000256" key="10">
    <source>
        <dbReference type="ARBA" id="ARBA00034029"/>
    </source>
</evidence>
<comment type="catalytic activity">
    <reaction evidence="9">
        <text>pyranose + acceptor = pyranos-2,3-diulose + reduced acceptor.</text>
        <dbReference type="EC" id="1.1.99.29"/>
    </reaction>
</comment>
<comment type="subunit">
    <text evidence="4">Monomer.</text>
</comment>
<dbReference type="PROSITE" id="PS00624">
    <property type="entry name" value="GMC_OXRED_2"/>
    <property type="match status" value="1"/>
</dbReference>
<comment type="function">
    <text evidence="7">Catalyzes the single-oxidation or sequential double oxidation reaction of carbohydrates primarily at carbon-2 and/or carbon-3 with the concomitant reduction of the flavin. The enzyme exhibits a broad sugar substrate specificity, oxidizing different aldopyranoses to the corresponding C-1, C-2, C-3 or C-1,2, C-2,3 and C-3,4 (di)dehydro sugars with substrate-specific regioselectivity. Accepts only a narrow range of electron acceptors such as substituted benzoquinones and complexed metal ions and reacts extremely slowly with O(2) as acceptor. May play a role in the natural recycling of plant matter by oxidizing all major monosaccharides in lignocellulose and by reducing quinone compounds or reactive radical species generated during lignin depolymerization.</text>
</comment>
<reference evidence="15 16" key="1">
    <citation type="journal article" date="2018" name="Evol. Lett.">
        <title>Horizontal gene cluster transfer increased hallucinogenic mushroom diversity.</title>
        <authorList>
            <person name="Reynolds H.T."/>
            <person name="Vijayakumar V."/>
            <person name="Gluck-Thaler E."/>
            <person name="Korotkin H.B."/>
            <person name="Matheny P.B."/>
            <person name="Slot J.C."/>
        </authorList>
    </citation>
    <scope>NUCLEOTIDE SEQUENCE [LARGE SCALE GENOMIC DNA]</scope>
    <source>
        <strain evidence="15 16">2629</strain>
    </source>
</reference>
<name>A0A409YLK4_9AGAR</name>
<dbReference type="EC" id="1.1.99.29" evidence="5"/>
<organism evidence="15 16">
    <name type="scientific">Panaeolus cyanescens</name>
    <dbReference type="NCBI Taxonomy" id="181874"/>
    <lineage>
        <taxon>Eukaryota</taxon>
        <taxon>Fungi</taxon>
        <taxon>Dikarya</taxon>
        <taxon>Basidiomycota</taxon>
        <taxon>Agaricomycotina</taxon>
        <taxon>Agaricomycetes</taxon>
        <taxon>Agaricomycetidae</taxon>
        <taxon>Agaricales</taxon>
        <taxon>Agaricineae</taxon>
        <taxon>Galeropsidaceae</taxon>
        <taxon>Panaeolus</taxon>
    </lineage>
</organism>
<dbReference type="Pfam" id="PF00732">
    <property type="entry name" value="GMC_oxred_N"/>
    <property type="match status" value="1"/>
</dbReference>
<dbReference type="InterPro" id="IPR036188">
    <property type="entry name" value="FAD/NAD-bd_sf"/>
</dbReference>
<dbReference type="GO" id="GO:0050660">
    <property type="term" value="F:flavin adenine dinucleotide binding"/>
    <property type="evidence" value="ECO:0007669"/>
    <property type="project" value="InterPro"/>
</dbReference>
<dbReference type="SUPFAM" id="SSF54373">
    <property type="entry name" value="FAD-linked reductases, C-terminal domain"/>
    <property type="match status" value="1"/>
</dbReference>
<comment type="catalytic activity">
    <reaction evidence="12">
        <text>a pyranoside + acceptor = a pyranosid-3,4-diulose + reduced acceptor.</text>
        <dbReference type="EC" id="1.1.99.29"/>
    </reaction>
</comment>
<evidence type="ECO:0000256" key="9">
    <source>
        <dbReference type="ARBA" id="ARBA00034010"/>
    </source>
</evidence>
<evidence type="ECO:0000256" key="6">
    <source>
        <dbReference type="ARBA" id="ARBA00022525"/>
    </source>
</evidence>
<evidence type="ECO:0000256" key="7">
    <source>
        <dbReference type="ARBA" id="ARBA00024699"/>
    </source>
</evidence>
<dbReference type="Gene3D" id="3.30.560.10">
    <property type="entry name" value="Glucose Oxidase, domain 3"/>
    <property type="match status" value="2"/>
</dbReference>
<keyword evidence="13" id="KW-0285">Flavoprotein</keyword>
<dbReference type="PANTHER" id="PTHR11552">
    <property type="entry name" value="GLUCOSE-METHANOL-CHOLINE GMC OXIDOREDUCTASE"/>
    <property type="match status" value="1"/>
</dbReference>
<dbReference type="Proteomes" id="UP000284842">
    <property type="component" value="Unassembled WGS sequence"/>
</dbReference>
<comment type="similarity">
    <text evidence="3">Belongs to the GMC oxidoreductase family.</text>
</comment>
<proteinExistence type="inferred from homology"/>
<dbReference type="InterPro" id="IPR012132">
    <property type="entry name" value="GMC_OxRdtase"/>
</dbReference>
<accession>A0A409YLK4</accession>
<gene>
    <name evidence="15" type="ORF">CVT24_008100</name>
</gene>
<evidence type="ECO:0000256" key="1">
    <source>
        <dbReference type="ARBA" id="ARBA00001974"/>
    </source>
</evidence>
<evidence type="ECO:0000256" key="2">
    <source>
        <dbReference type="ARBA" id="ARBA00004613"/>
    </source>
</evidence>
<comment type="subcellular location">
    <subcellularLocation>
        <location evidence="2">Secreted</location>
    </subcellularLocation>
</comment>
<feature type="binding site" evidence="13">
    <location>
        <position position="192"/>
    </location>
    <ligand>
        <name>FAD</name>
        <dbReference type="ChEBI" id="CHEBI:57692"/>
    </ligand>
</feature>
<evidence type="ECO:0000256" key="4">
    <source>
        <dbReference type="ARBA" id="ARBA00011245"/>
    </source>
</evidence>
<dbReference type="Gene3D" id="3.50.50.60">
    <property type="entry name" value="FAD/NAD(P)-binding domain"/>
    <property type="match status" value="2"/>
</dbReference>
<dbReference type="Pfam" id="PF05199">
    <property type="entry name" value="GMC_oxred_C"/>
    <property type="match status" value="1"/>
</dbReference>
<evidence type="ECO:0000256" key="11">
    <source>
        <dbReference type="ARBA" id="ARBA00034050"/>
    </source>
</evidence>
<keyword evidence="16" id="KW-1185">Reference proteome</keyword>
<dbReference type="STRING" id="181874.A0A409YLK4"/>
<dbReference type="SUPFAM" id="SSF51905">
    <property type="entry name" value="FAD/NAD(P)-binding domain"/>
    <property type="match status" value="1"/>
</dbReference>
<evidence type="ECO:0000256" key="5">
    <source>
        <dbReference type="ARBA" id="ARBA00013177"/>
    </source>
</evidence>
<comment type="caution">
    <text evidence="15">The sequence shown here is derived from an EMBL/GenBank/DDBJ whole genome shotgun (WGS) entry which is preliminary data.</text>
</comment>
<evidence type="ECO:0000313" key="15">
    <source>
        <dbReference type="EMBL" id="PPR03908.1"/>
    </source>
</evidence>
<protein>
    <recommendedName>
        <fullName evidence="5">pyranose dehydrogenase (acceptor)</fullName>
        <ecNumber evidence="5">1.1.99.29</ecNumber>
    </recommendedName>
</protein>
<dbReference type="GO" id="GO:0033718">
    <property type="term" value="F:pyranose dehydrogenase (acceptor) activity"/>
    <property type="evidence" value="ECO:0007669"/>
    <property type="project" value="UniProtKB-EC"/>
</dbReference>
<dbReference type="PANTHER" id="PTHR11552:SF78">
    <property type="entry name" value="GLUCOSE-METHANOL-CHOLINE OXIDOREDUCTASE N-TERMINAL DOMAIN-CONTAINING PROTEIN"/>
    <property type="match status" value="1"/>
</dbReference>
<evidence type="ECO:0000313" key="16">
    <source>
        <dbReference type="Proteomes" id="UP000284842"/>
    </source>
</evidence>
<dbReference type="InterPro" id="IPR007867">
    <property type="entry name" value="GMC_OxRtase_C"/>
</dbReference>
<keyword evidence="6" id="KW-0964">Secreted</keyword>
<comment type="catalytic activity">
    <reaction evidence="8">
        <text>pyranose + acceptor = pyranos-2-ulose + reduced acceptor.</text>
        <dbReference type="EC" id="1.1.99.29"/>
    </reaction>
</comment>
<dbReference type="PIRSF" id="PIRSF000137">
    <property type="entry name" value="Alcohol_oxidase"/>
    <property type="match status" value="1"/>
</dbReference>
<dbReference type="InParanoid" id="A0A409YLK4"/>
<evidence type="ECO:0000256" key="13">
    <source>
        <dbReference type="PIRSR" id="PIRSR000137-2"/>
    </source>
</evidence>